<evidence type="ECO:0000313" key="1">
    <source>
        <dbReference type="EMBL" id="ALB29860.1"/>
    </source>
</evidence>
<dbReference type="STRING" id="1074467.JP39_11125"/>
<dbReference type="Gene3D" id="2.60.120.200">
    <property type="match status" value="1"/>
</dbReference>
<dbReference type="RefSeq" id="WP_041500126.1">
    <property type="nucleotide sequence ID" value="NZ_BJDV01000003.1"/>
</dbReference>
<accession>A0A0K2LF12</accession>
<reference evidence="1 2" key="1">
    <citation type="submission" date="2015-08" db="EMBL/GenBank/DDBJ databases">
        <title>Genomic sequence of Lactobacillus heilongjiangensis DSM 28069, isolated from Chinese traditional pickle.</title>
        <authorList>
            <person name="Jiang X."/>
            <person name="Zheng B."/>
            <person name="Cheng H."/>
        </authorList>
    </citation>
    <scope>NUCLEOTIDE SEQUENCE [LARGE SCALE GENOMIC DNA]</scope>
    <source>
        <strain evidence="1 2">DSM 28069</strain>
    </source>
</reference>
<keyword evidence="2" id="KW-1185">Reference proteome</keyword>
<name>A0A0K2LF12_9LACO</name>
<evidence type="ECO:0008006" key="3">
    <source>
        <dbReference type="Google" id="ProtNLM"/>
    </source>
</evidence>
<gene>
    <name evidence="1" type="ORF">JP39_11125</name>
</gene>
<dbReference type="KEGG" id="lhi:JP39_11125"/>
<organism evidence="1 2">
    <name type="scientific">Companilactobacillus heilongjiangensis</name>
    <dbReference type="NCBI Taxonomy" id="1074467"/>
    <lineage>
        <taxon>Bacteria</taxon>
        <taxon>Bacillati</taxon>
        <taxon>Bacillota</taxon>
        <taxon>Bacilli</taxon>
        <taxon>Lactobacillales</taxon>
        <taxon>Lactobacillaceae</taxon>
        <taxon>Companilactobacillus</taxon>
    </lineage>
</organism>
<dbReference type="Proteomes" id="UP000061546">
    <property type="component" value="Chromosome"/>
</dbReference>
<dbReference type="EMBL" id="CP012559">
    <property type="protein sequence ID" value="ALB29860.1"/>
    <property type="molecule type" value="Genomic_DNA"/>
</dbReference>
<proteinExistence type="predicted"/>
<evidence type="ECO:0000313" key="2">
    <source>
        <dbReference type="Proteomes" id="UP000061546"/>
    </source>
</evidence>
<dbReference type="OrthoDB" id="2306834at2"/>
<sequence>MKDRRIEFILLMMAFLTVLGLTTKFSSVRAATTPPTKTEVYQNAPDGLSLVGLIDHPNYENGTNGATLLTDYPTNIVEMLSANKANNQVSSFWGKKYSDSDETKLYNSFRLDKPQTISAWIYFGDTYHFYSDKPGKSKPELYDGTVNEDLTSDGIALVLQDDSRGAKAISTAIGGTDKGKPSYGETLGVWAGSSADHQPLTANGGGLISPPSATLFDNLYTTGIQNSFAFEMDAVHNYRAPKSALDGLIFEKITGTDDYFDADSNYKGQHLTTGYPGDSATYKSAMGTYNVNKGFYYFSQAYRSGTSNNIEISGYSSSSPSDMNADKAWRHLTFKYTPPADTSSTLASYKYSFNDQKIDGTATGFNLKSSGSGSIDLSKVSKNDNIRWGFTASTGSEYSAAKDHAIIMQQMPNTANVENTAKLYDMSQYDSNGELGREISDLNQEQYYNPTLSHSIDGYLNKAIYNVANNDKLLFQYDLKYDSGTMNTGDIKSVLHLPKNIEFKAGLSSSVGDQSIGKVVYSGEGSDPSKSFEISASDITTDVKSGDQVLNMNLPDMDTEGQKATIYLYGQANATTTPQLVDGEPISYRSNNFISDVTTPVFIINDQLHIDSDKTEQDVASNEDVTLNGTINYVNNSTFGSNAVQIHTTINGKDMGSATANTTSGTTIGSYTMAASNALSDGSLLKIGKNTIEVYATDSLNRVSNKITYTVNVKDYKDLELVATGSDSQTVKVTDSIALTSDLSYTNGDNIDSGTLKGYFKVDDGEYTSIGVSGNGISNPANLHIKIPAGTLLAGTHTITFYVSDGKRDSNPVEYKVIVNDKELILTPDSTDLKQTVHDNSNVRLNGSYAYADNSDFTNKITSVKYQITNADGTKQAEVSQDVTDKITDTGDFTVELEPIGAKLFDDNGQQSVDDYLKTATGLKVGLNRIDVTAYDGETASNSVTYEVNVPDIKPSISATKTELTAISNLPFRLPMSFTYPKIDSMDYLLQSGDLAVFAQTDGSTDTPVMTVADRPKKSEDKVNTPYKLNPKTGWTEKMSAGDYKLNVYVMDRYLRKTNTVTYTVEVLPTGAQVEVDDYRFKTIDPRGNIVPRYVQRDGNWDIKVDSYRSKWKLQAQADNMKRQDESGDYSETSSLQMVQMSDDSGTPIALSENPTIASGDSTDSENPISYSIFGDNSDPNTGILLGTRGVPLSGEYQGTVTWSMSDAL</sequence>
<dbReference type="AlphaFoldDB" id="A0A0K2LF12"/>
<protein>
    <recommendedName>
        <fullName evidence="3">WxL domain-containing protein</fullName>
    </recommendedName>
</protein>